<sequence length="388" mass="45773">MSIKVRKKKIAGNYKVKEPINNFKIRVRIVQQRPLLAELLENEGDNARDTNFLEEEDRIFGWQQKVFSPFEVNFYSEEANCLTESQKLYHRQIKETDITGSLLYTFTQNDPYYSKNELLTRPYRTRLGNRNQTALPVLQNRKPFSERYNKMVVDDAPDETRIRTNHYLYADHSTMYVMVDLLQRDKILTGSDGDNETMLCVITYDGLHKILSVNPDFTDDRCYVITNSSGVQFNYWIEHASQKPSSLELQQQQNESRREIKERLMYKEAEISHGLQPIPPNVYKFFIKLDILSVHEFFFNGLCVSYYVDLPKHWSTSQQDRLFGRTQRSNLKNNTAYFSYATEIALDFQSVCPLDGNNVLPSWPRLLLSVTSLDTWFRWIDKMYYNVI</sequence>
<evidence type="ECO:0000256" key="1">
    <source>
        <dbReference type="ARBA" id="ARBA00004120"/>
    </source>
</evidence>
<comment type="subcellular location">
    <subcellularLocation>
        <location evidence="1">Cytoplasm</location>
        <location evidence="1">Cytoskeleton</location>
        <location evidence="1">Cilium basal body</location>
    </subcellularLocation>
</comment>
<dbReference type="Pfam" id="PF07162">
    <property type="entry name" value="B9-C2"/>
    <property type="match status" value="1"/>
</dbReference>
<dbReference type="GeneID" id="113464745"/>
<evidence type="ECO:0000256" key="5">
    <source>
        <dbReference type="ARBA" id="ARBA00023273"/>
    </source>
</evidence>
<keyword evidence="2" id="KW-0963">Cytoplasm</keyword>
<dbReference type="InterPro" id="IPR010796">
    <property type="entry name" value="C2_B9-type_dom"/>
</dbReference>
<evidence type="ECO:0000256" key="3">
    <source>
        <dbReference type="ARBA" id="ARBA00022794"/>
    </source>
</evidence>
<dbReference type="GO" id="GO:0036038">
    <property type="term" value="C:MKS complex"/>
    <property type="evidence" value="ECO:0007669"/>
    <property type="project" value="TreeGrafter"/>
</dbReference>
<keyword evidence="3" id="KW-0970">Cilium biogenesis/degradation</keyword>
<evidence type="ECO:0000256" key="2">
    <source>
        <dbReference type="ARBA" id="ARBA00022490"/>
    </source>
</evidence>
<dbReference type="AlphaFoldDB" id="A0AAJ7S7G6"/>
<dbReference type="CTD" id="54903"/>
<evidence type="ECO:0000313" key="7">
    <source>
        <dbReference type="RefSeq" id="XP_026672125.1"/>
    </source>
</evidence>
<dbReference type="GO" id="GO:0060271">
    <property type="term" value="P:cilium assembly"/>
    <property type="evidence" value="ECO:0007669"/>
    <property type="project" value="TreeGrafter"/>
</dbReference>
<organism evidence="6 7">
    <name type="scientific">Ceratina calcarata</name>
    <dbReference type="NCBI Taxonomy" id="156304"/>
    <lineage>
        <taxon>Eukaryota</taxon>
        <taxon>Metazoa</taxon>
        <taxon>Ecdysozoa</taxon>
        <taxon>Arthropoda</taxon>
        <taxon>Hexapoda</taxon>
        <taxon>Insecta</taxon>
        <taxon>Pterygota</taxon>
        <taxon>Neoptera</taxon>
        <taxon>Endopterygota</taxon>
        <taxon>Hymenoptera</taxon>
        <taxon>Apocrita</taxon>
        <taxon>Aculeata</taxon>
        <taxon>Apoidea</taxon>
        <taxon>Anthophila</taxon>
        <taxon>Apidae</taxon>
        <taxon>Ceratina</taxon>
        <taxon>Zadontomerus</taxon>
    </lineage>
</organism>
<gene>
    <name evidence="7" type="primary">LOC113464745</name>
</gene>
<accession>A0AAJ7S7G6</accession>
<dbReference type="PANTHER" id="PTHR12968:SF4">
    <property type="entry name" value="TECTONIC-LIKE COMPLEX MEMBER MKS1"/>
    <property type="match status" value="1"/>
</dbReference>
<evidence type="ECO:0000313" key="6">
    <source>
        <dbReference type="Proteomes" id="UP000694925"/>
    </source>
</evidence>
<keyword evidence="4" id="KW-0206">Cytoskeleton</keyword>
<dbReference type="PANTHER" id="PTHR12968">
    <property type="entry name" value="B9 DOMAIN-CONTAINING"/>
    <property type="match status" value="1"/>
</dbReference>
<dbReference type="KEGG" id="ccal:113464745"/>
<protein>
    <submittedName>
        <fullName evidence="7">Meckel syndrome type 1 protein homolog</fullName>
    </submittedName>
</protein>
<reference evidence="7" key="1">
    <citation type="submission" date="2025-08" db="UniProtKB">
        <authorList>
            <consortium name="RefSeq"/>
        </authorList>
    </citation>
    <scope>IDENTIFICATION</scope>
    <source>
        <tissue evidence="7">Whole body</tissue>
    </source>
</reference>
<dbReference type="Proteomes" id="UP000694925">
    <property type="component" value="Unplaced"/>
</dbReference>
<name>A0AAJ7S7G6_9HYME</name>
<keyword evidence="6" id="KW-1185">Reference proteome</keyword>
<evidence type="ECO:0000256" key="4">
    <source>
        <dbReference type="ARBA" id="ARBA00023212"/>
    </source>
</evidence>
<keyword evidence="5" id="KW-0966">Cell projection</keyword>
<proteinExistence type="predicted"/>
<dbReference type="RefSeq" id="XP_026672125.1">
    <property type="nucleotide sequence ID" value="XM_026816324.1"/>
</dbReference>